<dbReference type="EMBL" id="PCUC01000066">
    <property type="protein sequence ID" value="PIQ07039.1"/>
    <property type="molecule type" value="Genomic_DNA"/>
</dbReference>
<reference evidence="2 3" key="1">
    <citation type="submission" date="2017-09" db="EMBL/GenBank/DDBJ databases">
        <title>Depth-based differentiation of microbial function through sediment-hosted aquifers and enrichment of novel symbionts in the deep terrestrial subsurface.</title>
        <authorList>
            <person name="Probst A.J."/>
            <person name="Ladd B."/>
            <person name="Jarett J.K."/>
            <person name="Geller-Mcgrath D.E."/>
            <person name="Sieber C.M."/>
            <person name="Emerson J.B."/>
            <person name="Anantharaman K."/>
            <person name="Thomas B.C."/>
            <person name="Malmstrom R."/>
            <person name="Stieglmeier M."/>
            <person name="Klingl A."/>
            <person name="Woyke T."/>
            <person name="Ryan C.M."/>
            <person name="Banfield J.F."/>
        </authorList>
    </citation>
    <scope>NUCLEOTIDE SEQUENCE [LARGE SCALE GENOMIC DNA]</scope>
    <source>
        <strain evidence="2">CG18_big_fil_WC_8_21_14_2_50_37_10</strain>
    </source>
</reference>
<keyword evidence="1" id="KW-0472">Membrane</keyword>
<feature type="transmembrane region" description="Helical" evidence="1">
    <location>
        <begin position="21"/>
        <end position="47"/>
    </location>
</feature>
<organism evidence="2 3">
    <name type="scientific">Candidatus Nealsonbacteria bacterium CG18_big_fil_WC_8_21_14_2_50_37_10</name>
    <dbReference type="NCBI Taxonomy" id="1974717"/>
    <lineage>
        <taxon>Bacteria</taxon>
        <taxon>Candidatus Nealsoniibacteriota</taxon>
    </lineage>
</organism>
<sequence length="60" mass="6787">MAKIIAKKKPFLKDLLKNKNLRLLLASQFCSNITATTLLFTLMNFIFEKSQSTITVGILL</sequence>
<name>A0A2H0FKD5_9BACT</name>
<comment type="caution">
    <text evidence="2">The sequence shown here is derived from an EMBL/GenBank/DDBJ whole genome shotgun (WGS) entry which is preliminary data.</text>
</comment>
<evidence type="ECO:0000256" key="1">
    <source>
        <dbReference type="SAM" id="Phobius"/>
    </source>
</evidence>
<protein>
    <submittedName>
        <fullName evidence="2">Uncharacterized protein</fullName>
    </submittedName>
</protein>
<evidence type="ECO:0000313" key="2">
    <source>
        <dbReference type="EMBL" id="PIQ07039.1"/>
    </source>
</evidence>
<proteinExistence type="predicted"/>
<keyword evidence="1" id="KW-1133">Transmembrane helix</keyword>
<dbReference type="Proteomes" id="UP000230778">
    <property type="component" value="Unassembled WGS sequence"/>
</dbReference>
<evidence type="ECO:0000313" key="3">
    <source>
        <dbReference type="Proteomes" id="UP000230778"/>
    </source>
</evidence>
<feature type="non-terminal residue" evidence="2">
    <location>
        <position position="60"/>
    </location>
</feature>
<gene>
    <name evidence="2" type="ORF">COW72_01325</name>
</gene>
<accession>A0A2H0FKD5</accession>
<dbReference type="AlphaFoldDB" id="A0A2H0FKD5"/>
<keyword evidence="1" id="KW-0812">Transmembrane</keyword>